<name>A0A7X9ZGY1_STACP</name>
<dbReference type="Gene3D" id="3.40.710.10">
    <property type="entry name" value="DD-peptidase/beta-lactamase superfamily"/>
    <property type="match status" value="1"/>
</dbReference>
<dbReference type="SMART" id="SM00740">
    <property type="entry name" value="PASTA"/>
    <property type="match status" value="2"/>
</dbReference>
<evidence type="ECO:0000256" key="1">
    <source>
        <dbReference type="ARBA" id="ARBA00004370"/>
    </source>
</evidence>
<dbReference type="InterPro" id="IPR005311">
    <property type="entry name" value="PBP_dimer"/>
</dbReference>
<feature type="compositionally biased region" description="Low complexity" evidence="4">
    <location>
        <begin position="591"/>
        <end position="601"/>
    </location>
</feature>
<proteinExistence type="inferred from homology"/>
<dbReference type="CDD" id="cd06576">
    <property type="entry name" value="PASTA_Pbp2x-like_1"/>
    <property type="match status" value="1"/>
</dbReference>
<dbReference type="Gene3D" id="2.20.70.70">
    <property type="match status" value="1"/>
</dbReference>
<evidence type="ECO:0000256" key="4">
    <source>
        <dbReference type="SAM" id="MobiDB-lite"/>
    </source>
</evidence>
<dbReference type="GO" id="GO:0071555">
    <property type="term" value="P:cell wall organization"/>
    <property type="evidence" value="ECO:0007669"/>
    <property type="project" value="TreeGrafter"/>
</dbReference>
<dbReference type="Proteomes" id="UP000550736">
    <property type="component" value="Unassembled WGS sequence"/>
</dbReference>
<comment type="subcellular location">
    <subcellularLocation>
        <location evidence="1">Membrane</location>
    </subcellularLocation>
</comment>
<dbReference type="InterPro" id="IPR050515">
    <property type="entry name" value="Beta-lactam/transpept"/>
</dbReference>
<evidence type="ECO:0000313" key="8">
    <source>
        <dbReference type="Proteomes" id="UP000538955"/>
    </source>
</evidence>
<dbReference type="FunFam" id="3.30.70.2110:FF:000001">
    <property type="entry name" value="Penicillin-binding protein 1 (Peptidoglycan synthetase)"/>
    <property type="match status" value="1"/>
</dbReference>
<dbReference type="InterPro" id="IPR005543">
    <property type="entry name" value="PASTA_dom"/>
</dbReference>
<dbReference type="InterPro" id="IPR001460">
    <property type="entry name" value="PCN-bd_Tpept"/>
</dbReference>
<dbReference type="RefSeq" id="WP_030065280.1">
    <property type="nucleotide sequence ID" value="NZ_CP086659.1"/>
</dbReference>
<feature type="domain" description="PASTA" evidence="5">
    <location>
        <begin position="596"/>
        <end position="656"/>
    </location>
</feature>
<evidence type="ECO:0000313" key="6">
    <source>
        <dbReference type="EMBL" id="NMK54346.1"/>
    </source>
</evidence>
<dbReference type="CDD" id="cd06575">
    <property type="entry name" value="PASTA_Pbp2x-like_2"/>
    <property type="match status" value="1"/>
</dbReference>
<feature type="domain" description="PASTA" evidence="5">
    <location>
        <begin position="657"/>
        <end position="713"/>
    </location>
</feature>
<dbReference type="InterPro" id="IPR036138">
    <property type="entry name" value="PBP_dimer_sf"/>
</dbReference>
<dbReference type="FunFam" id="3.40.710.10:FF:000026">
    <property type="entry name" value="Penicillin-binding protein 1"/>
    <property type="match status" value="1"/>
</dbReference>
<sequence>MAKRKIKIKKNKIGAVLLVGLFGLLFFILVLRFSYIMVTGHSNGQNLVMKANEKYLVKNSEQPERGKIYDRNGKVLAEDVERYKVVAVVDKKASQNSKKPRHVVDKKKTAKQLSKVIDMKASDIEKRLNQKKAFQVEFGQKGTNLTYQDKEKIEKMNLPGVSLYPETERFYPNGNFASHLIGMAQKDPDTGQLNGALGVEKFFNSYLNGTQGTLKYIQDIWGYIAPNTKKEQTPKRGDDVHLTLDSNIQVFVEEALDGMVEKYAPKDLFAVVMDAKTGEILAYSQRPTFNPETGKDFGKKWANDLYQNTYEPGSTFKSYGLAAAIQEGKFKPNEKYKSGHRDIMGSEISDWNKEGWGNIPMTLGFTYSSNTLMMHLQDLVGADKMKSWYERFGFGKKTDGMFDGEASGHVAWANELQQKTSAFGQSTTVTPVQMIQAQSAFFNKGNMLKPWFVNSIDNPVTKKNFYSGKKEYAGKPISKDTADKVEKELDKVVNSKQSHAMNYRVKGYDIEGKTGTAQVADSNGGGYVKGENPYFVSFIGDAPKKNPKVIVYAGMSLAQKNDEEAYEMGVSKAFKPIMENTLKYLNVGKSSDSASKADYSKVPNVEGQETQKAEDSMNAQSLKPVTIGSGKQIKSQSVKAGTKILPHSKVMLLTDGDITMPDMTGWTKEDVLAFEDLTHIKVSTKGNGFVTNQSITKGQALKNKDKVEVTLSADKTDDSEDDSNATEASKNSKDESKSKDKNSKQDSSSSSKSESKDSSSSDSKKDSNSNSKNNSSSSDDS</sequence>
<dbReference type="Gene3D" id="3.30.70.2110">
    <property type="match status" value="1"/>
</dbReference>
<evidence type="ECO:0000256" key="3">
    <source>
        <dbReference type="ARBA" id="ARBA00023136"/>
    </source>
</evidence>
<dbReference type="Pfam" id="PF03717">
    <property type="entry name" value="PBP_dimer"/>
    <property type="match status" value="1"/>
</dbReference>
<dbReference type="GO" id="GO:0005886">
    <property type="term" value="C:plasma membrane"/>
    <property type="evidence" value="ECO:0007669"/>
    <property type="project" value="TreeGrafter"/>
</dbReference>
<comment type="similarity">
    <text evidence="2">Belongs to the transpeptidase family.</text>
</comment>
<reference evidence="8 9" key="1">
    <citation type="submission" date="2020-04" db="EMBL/GenBank/DDBJ databases">
        <title>The Epidemiology and Molecular Characteristics of Linezolid-Resistant Staphylococcus capitis in Huashan Hospital, Shanghai.</title>
        <authorList>
            <person name="Ding L."/>
            <person name="Li P."/>
            <person name="Yang Y."/>
            <person name="Lin D."/>
            <person name="Xu X."/>
        </authorList>
    </citation>
    <scope>NUCLEOTIDE SEQUENCE [LARGE SCALE GENOMIC DNA]</scope>
    <source>
        <strain evidence="7 9">12-86</strain>
        <strain evidence="6 8">17-84</strain>
    </source>
</reference>
<dbReference type="PANTHER" id="PTHR30627:SF26">
    <property type="entry name" value="PENICILLIN-BINDING PROTEIN 2B"/>
    <property type="match status" value="1"/>
</dbReference>
<keyword evidence="3" id="KW-0472">Membrane</keyword>
<accession>A0A7X9ZGY1</accession>
<dbReference type="Proteomes" id="UP000538955">
    <property type="component" value="Unassembled WGS sequence"/>
</dbReference>
<dbReference type="Gene3D" id="3.90.1310.10">
    <property type="entry name" value="Penicillin-binding protein 2a (Domain 2)"/>
    <property type="match status" value="1"/>
</dbReference>
<evidence type="ECO:0000259" key="5">
    <source>
        <dbReference type="PROSITE" id="PS51178"/>
    </source>
</evidence>
<feature type="region of interest" description="Disordered" evidence="4">
    <location>
        <begin position="712"/>
        <end position="781"/>
    </location>
</feature>
<dbReference type="EMBL" id="JABBLX010000001">
    <property type="protein sequence ID" value="NMK96739.1"/>
    <property type="molecule type" value="Genomic_DNA"/>
</dbReference>
<feature type="compositionally biased region" description="Low complexity" evidence="4">
    <location>
        <begin position="768"/>
        <end position="781"/>
    </location>
</feature>
<dbReference type="PROSITE" id="PS51178">
    <property type="entry name" value="PASTA"/>
    <property type="match status" value="2"/>
</dbReference>
<dbReference type="SUPFAM" id="SSF54184">
    <property type="entry name" value="Penicillin-binding protein 2x (pbp-2x), c-terminal domain"/>
    <property type="match status" value="2"/>
</dbReference>
<dbReference type="GO" id="GO:0008658">
    <property type="term" value="F:penicillin binding"/>
    <property type="evidence" value="ECO:0007669"/>
    <property type="project" value="InterPro"/>
</dbReference>
<organism evidence="7 9">
    <name type="scientific">Staphylococcus capitis</name>
    <dbReference type="NCBI Taxonomy" id="29388"/>
    <lineage>
        <taxon>Bacteria</taxon>
        <taxon>Bacillati</taxon>
        <taxon>Bacillota</taxon>
        <taxon>Bacilli</taxon>
        <taxon>Bacillales</taxon>
        <taxon>Staphylococcaceae</taxon>
        <taxon>Staphylococcus</taxon>
    </lineage>
</organism>
<dbReference type="Pfam" id="PF00905">
    <property type="entry name" value="Transpeptidase"/>
    <property type="match status" value="1"/>
</dbReference>
<dbReference type="EMBL" id="JABBMI010000058">
    <property type="protein sequence ID" value="NMK54346.1"/>
    <property type="molecule type" value="Genomic_DNA"/>
</dbReference>
<dbReference type="SUPFAM" id="SSF56601">
    <property type="entry name" value="beta-lactamase/transpeptidase-like"/>
    <property type="match status" value="1"/>
</dbReference>
<evidence type="ECO:0000313" key="7">
    <source>
        <dbReference type="EMBL" id="NMK96739.1"/>
    </source>
</evidence>
<comment type="caution">
    <text evidence="7">The sequence shown here is derived from an EMBL/GenBank/DDBJ whole genome shotgun (WGS) entry which is preliminary data.</text>
</comment>
<feature type="compositionally biased region" description="Basic and acidic residues" evidence="4">
    <location>
        <begin position="730"/>
        <end position="744"/>
    </location>
</feature>
<evidence type="ECO:0000256" key="2">
    <source>
        <dbReference type="ARBA" id="ARBA00007171"/>
    </source>
</evidence>
<evidence type="ECO:0000313" key="9">
    <source>
        <dbReference type="Proteomes" id="UP000550736"/>
    </source>
</evidence>
<keyword evidence="8" id="KW-1185">Reference proteome</keyword>
<dbReference type="SUPFAM" id="SSF56519">
    <property type="entry name" value="Penicillin binding protein dimerisation domain"/>
    <property type="match status" value="1"/>
</dbReference>
<protein>
    <submittedName>
        <fullName evidence="7">Penicillin-binding protein</fullName>
    </submittedName>
</protein>
<feature type="compositionally biased region" description="Basic and acidic residues" evidence="4">
    <location>
        <begin position="753"/>
        <end position="767"/>
    </location>
</feature>
<dbReference type="AlphaFoldDB" id="A0A7X9ZGY1"/>
<dbReference type="Pfam" id="PF03793">
    <property type="entry name" value="PASTA"/>
    <property type="match status" value="2"/>
</dbReference>
<dbReference type="PANTHER" id="PTHR30627">
    <property type="entry name" value="PEPTIDOGLYCAN D,D-TRANSPEPTIDASE"/>
    <property type="match status" value="1"/>
</dbReference>
<dbReference type="InterPro" id="IPR012338">
    <property type="entry name" value="Beta-lactam/transpept-like"/>
</dbReference>
<gene>
    <name evidence="7" type="ORF">HHM13_01310</name>
    <name evidence="6" type="ORF">HHM24_06190</name>
</gene>
<feature type="region of interest" description="Disordered" evidence="4">
    <location>
        <begin position="591"/>
        <end position="619"/>
    </location>
</feature>